<name>A0A9W4SQ97_9GLOM</name>
<evidence type="ECO:0000256" key="1">
    <source>
        <dbReference type="SAM" id="MobiDB-lite"/>
    </source>
</evidence>
<keyword evidence="2" id="KW-1133">Transmembrane helix</keyword>
<keyword evidence="2" id="KW-0812">Transmembrane</keyword>
<dbReference type="EMBL" id="CAMKVN010001718">
    <property type="protein sequence ID" value="CAI2177707.1"/>
    <property type="molecule type" value="Genomic_DNA"/>
</dbReference>
<comment type="caution">
    <text evidence="4">The sequence shown here is derived from an EMBL/GenBank/DDBJ whole genome shotgun (WGS) entry which is preliminary data.</text>
</comment>
<dbReference type="AlphaFoldDB" id="A0A9W4SQ97"/>
<accession>A0A9W4SQ97</accession>
<feature type="domain" description="DM13" evidence="3">
    <location>
        <begin position="51"/>
        <end position="154"/>
    </location>
</feature>
<protein>
    <submittedName>
        <fullName evidence="4">733_t:CDS:1</fullName>
    </submittedName>
</protein>
<feature type="transmembrane region" description="Helical" evidence="2">
    <location>
        <begin position="176"/>
        <end position="196"/>
    </location>
</feature>
<proteinExistence type="predicted"/>
<dbReference type="PANTHER" id="PTHR47281:SF1">
    <property type="entry name" value="OS09G0557700 PROTEIN"/>
    <property type="match status" value="1"/>
</dbReference>
<dbReference type="PROSITE" id="PS51549">
    <property type="entry name" value="DM13"/>
    <property type="match status" value="1"/>
</dbReference>
<feature type="region of interest" description="Disordered" evidence="1">
    <location>
        <begin position="1"/>
        <end position="35"/>
    </location>
</feature>
<evidence type="ECO:0000313" key="4">
    <source>
        <dbReference type="EMBL" id="CAI2177707.1"/>
    </source>
</evidence>
<dbReference type="Proteomes" id="UP001153678">
    <property type="component" value="Unassembled WGS sequence"/>
</dbReference>
<sequence length="197" mass="21132">MAQTVPSQTISPPGATPTPGVPTGTPGSTNGTTNDTLCSLSEYTPVTVQLQQIKSSFRGGTVTVLGTLSIIDGCTFEVSGFTYSFAATNTYWFGSNFTDPNAEAILVSPTPVGQFQSAPSIKFKLTSTVTFNDFSVLNLFSIDEKAVFGQAVLRQSPSNPFSTVENSKNHSNRLSFDPTIIMTKIFVGFLISFIWIM</sequence>
<gene>
    <name evidence="4" type="ORF">FWILDA_LOCUS8219</name>
</gene>
<dbReference type="InterPro" id="IPR019545">
    <property type="entry name" value="DM13_domain"/>
</dbReference>
<dbReference type="PANTHER" id="PTHR47281">
    <property type="entry name" value="OS09G0557700 PROTEIN"/>
    <property type="match status" value="1"/>
</dbReference>
<keyword evidence="2" id="KW-0472">Membrane</keyword>
<dbReference type="Pfam" id="PF10517">
    <property type="entry name" value="DM13"/>
    <property type="match status" value="1"/>
</dbReference>
<keyword evidence="5" id="KW-1185">Reference proteome</keyword>
<reference evidence="4" key="1">
    <citation type="submission" date="2022-08" db="EMBL/GenBank/DDBJ databases">
        <authorList>
            <person name="Kallberg Y."/>
            <person name="Tangrot J."/>
            <person name="Rosling A."/>
        </authorList>
    </citation>
    <scope>NUCLEOTIDE SEQUENCE</scope>
    <source>
        <strain evidence="4">Wild A</strain>
    </source>
</reference>
<dbReference type="InterPro" id="IPR045879">
    <property type="entry name" value="B561A"/>
</dbReference>
<evidence type="ECO:0000313" key="5">
    <source>
        <dbReference type="Proteomes" id="UP001153678"/>
    </source>
</evidence>
<organism evidence="4 5">
    <name type="scientific">Funneliformis geosporum</name>
    <dbReference type="NCBI Taxonomy" id="1117311"/>
    <lineage>
        <taxon>Eukaryota</taxon>
        <taxon>Fungi</taxon>
        <taxon>Fungi incertae sedis</taxon>
        <taxon>Mucoromycota</taxon>
        <taxon>Glomeromycotina</taxon>
        <taxon>Glomeromycetes</taxon>
        <taxon>Glomerales</taxon>
        <taxon>Glomeraceae</taxon>
        <taxon>Funneliformis</taxon>
    </lineage>
</organism>
<evidence type="ECO:0000259" key="3">
    <source>
        <dbReference type="PROSITE" id="PS51549"/>
    </source>
</evidence>
<feature type="compositionally biased region" description="Low complexity" evidence="1">
    <location>
        <begin position="21"/>
        <end position="33"/>
    </location>
</feature>
<dbReference type="OrthoDB" id="5573191at2759"/>
<feature type="compositionally biased region" description="Polar residues" evidence="1">
    <location>
        <begin position="1"/>
        <end position="11"/>
    </location>
</feature>
<evidence type="ECO:0000256" key="2">
    <source>
        <dbReference type="SAM" id="Phobius"/>
    </source>
</evidence>